<dbReference type="AlphaFoldDB" id="A0A4Y7QBT3"/>
<feature type="region of interest" description="Disordered" evidence="1">
    <location>
        <begin position="1"/>
        <end position="73"/>
    </location>
</feature>
<evidence type="ECO:0000313" key="2">
    <source>
        <dbReference type="EMBL" id="TDL24280.1"/>
    </source>
</evidence>
<accession>A0A4Y7QBT3</accession>
<gene>
    <name evidence="2" type="ORF">BD410DRAFT_115702</name>
</gene>
<proteinExistence type="predicted"/>
<evidence type="ECO:0000256" key="1">
    <source>
        <dbReference type="SAM" id="MobiDB-lite"/>
    </source>
</evidence>
<organism evidence="2 3">
    <name type="scientific">Rickenella mellea</name>
    <dbReference type="NCBI Taxonomy" id="50990"/>
    <lineage>
        <taxon>Eukaryota</taxon>
        <taxon>Fungi</taxon>
        <taxon>Dikarya</taxon>
        <taxon>Basidiomycota</taxon>
        <taxon>Agaricomycotina</taxon>
        <taxon>Agaricomycetes</taxon>
        <taxon>Hymenochaetales</taxon>
        <taxon>Rickenellaceae</taxon>
        <taxon>Rickenella</taxon>
    </lineage>
</organism>
<dbReference type="Proteomes" id="UP000294933">
    <property type="component" value="Unassembled WGS sequence"/>
</dbReference>
<evidence type="ECO:0000313" key="3">
    <source>
        <dbReference type="Proteomes" id="UP000294933"/>
    </source>
</evidence>
<name>A0A4Y7QBT3_9AGAM</name>
<keyword evidence="3" id="KW-1185">Reference proteome</keyword>
<protein>
    <submittedName>
        <fullName evidence="2">Uncharacterized protein</fullName>
    </submittedName>
</protein>
<reference evidence="2 3" key="1">
    <citation type="submission" date="2018-06" db="EMBL/GenBank/DDBJ databases">
        <title>A transcriptomic atlas of mushroom development highlights an independent origin of complex multicellularity.</title>
        <authorList>
            <consortium name="DOE Joint Genome Institute"/>
            <person name="Krizsan K."/>
            <person name="Almasi E."/>
            <person name="Merenyi Z."/>
            <person name="Sahu N."/>
            <person name="Viragh M."/>
            <person name="Koszo T."/>
            <person name="Mondo S."/>
            <person name="Kiss B."/>
            <person name="Balint B."/>
            <person name="Kues U."/>
            <person name="Barry K."/>
            <person name="Hegedus J.C."/>
            <person name="Henrissat B."/>
            <person name="Johnson J."/>
            <person name="Lipzen A."/>
            <person name="Ohm R."/>
            <person name="Nagy I."/>
            <person name="Pangilinan J."/>
            <person name="Yan J."/>
            <person name="Xiong Y."/>
            <person name="Grigoriev I.V."/>
            <person name="Hibbett D.S."/>
            <person name="Nagy L.G."/>
        </authorList>
    </citation>
    <scope>NUCLEOTIDE SEQUENCE [LARGE SCALE GENOMIC DNA]</scope>
    <source>
        <strain evidence="2 3">SZMC22713</strain>
    </source>
</reference>
<dbReference type="OrthoDB" id="2434934at2759"/>
<dbReference type="VEuPathDB" id="FungiDB:BD410DRAFT_115702"/>
<sequence length="467" mass="49628">MNIFGGWTKSKSRPTTPTGADSPVENVNRDESNPSVEPLGISSSDSVRFPSGAQLSPSVSADTALLSPPSPTPRARKFSFRSLGFFYGHQGTMPVEEDHKEKVKVKEAPKRASISLSRSDKRAKEAAITLRTVIIGHDMMSPDSGALKAKPVTKPQLKKVKSQLMHPSDANKVIAQLRALPMPDGPVVGKTGDGTTVVTKTGGPIHAVCLEQTDAEVDELHFSKLAVDDGEPAWAAPSVTDASLKTLVPVFNDLRIVSLLKGPDFGFGQPGDGDGILSGAVPTAETVINGVMQVTPQLLALGFATGRAVLPDHAGVYPPLDRISVITYWWGLEIVLPPPTMSYLDKAKSISTAVLNLLTALSLVNNGVREILPFIRYISQFLDFEWTAIKGQDKGKGVVCAATWIMPAAMVPRPWDFPDPPSQVAPPPLVAGGDKSGDENAKAGMLPSLLVTPATLPRKAGLYTTPT</sequence>
<dbReference type="EMBL" id="ML170167">
    <property type="protein sequence ID" value="TDL24280.1"/>
    <property type="molecule type" value="Genomic_DNA"/>
</dbReference>